<name>W2IDG3_PHYNI</name>
<sequence length="139" mass="15983">MMEWVKMGGGGGLEIAQRQNPDIKKEDLSSEMTRDTQKGMHWSLLWLYKHIDVLQWFRDDGENQFPLMALLACIHLGKISSSAFQERVFSTGGIIMGQLRTRTGSRRAEKQLLLRHNRSKIVKMKQDARKARDAPKDAE</sequence>
<feature type="domain" description="HAT C-terminal dimerisation" evidence="1">
    <location>
        <begin position="46"/>
        <end position="116"/>
    </location>
</feature>
<dbReference type="InterPro" id="IPR012337">
    <property type="entry name" value="RNaseH-like_sf"/>
</dbReference>
<dbReference type="VEuPathDB" id="FungiDB:PPTG_08279"/>
<dbReference type="EMBL" id="KI675078">
    <property type="protein sequence ID" value="ETL31408.1"/>
    <property type="molecule type" value="Genomic_DNA"/>
</dbReference>
<evidence type="ECO:0000313" key="2">
    <source>
        <dbReference type="EMBL" id="ETL31408.1"/>
    </source>
</evidence>
<protein>
    <recommendedName>
        <fullName evidence="1">HAT C-terminal dimerisation domain-containing protein</fullName>
    </recommendedName>
</protein>
<organism evidence="2">
    <name type="scientific">Phytophthora nicotianae</name>
    <name type="common">Potato buckeye rot agent</name>
    <name type="synonym">Phytophthora parasitica</name>
    <dbReference type="NCBI Taxonomy" id="4792"/>
    <lineage>
        <taxon>Eukaryota</taxon>
        <taxon>Sar</taxon>
        <taxon>Stramenopiles</taxon>
        <taxon>Oomycota</taxon>
        <taxon>Peronosporomycetes</taxon>
        <taxon>Peronosporales</taxon>
        <taxon>Peronosporaceae</taxon>
        <taxon>Phytophthora</taxon>
    </lineage>
</organism>
<dbReference type="AlphaFoldDB" id="W2IDG3"/>
<gene>
    <name evidence="2" type="ORF">L916_15814</name>
</gene>
<proteinExistence type="predicted"/>
<evidence type="ECO:0000259" key="1">
    <source>
        <dbReference type="Pfam" id="PF05699"/>
    </source>
</evidence>
<reference evidence="2" key="1">
    <citation type="submission" date="2013-11" db="EMBL/GenBank/DDBJ databases">
        <title>The Genome Sequence of Phytophthora parasitica CJ05E6.</title>
        <authorList>
            <consortium name="The Broad Institute Genomics Platform"/>
            <person name="Russ C."/>
            <person name="Tyler B."/>
            <person name="Panabieres F."/>
            <person name="Shan W."/>
            <person name="Tripathy S."/>
            <person name="Grunwald N."/>
            <person name="Machado M."/>
            <person name="Johnson C.S."/>
            <person name="Arredondo F."/>
            <person name="Hong C."/>
            <person name="Coffey M."/>
            <person name="Young S.K."/>
            <person name="Zeng Q."/>
            <person name="Gargeya S."/>
            <person name="Fitzgerald M."/>
            <person name="Abouelleil A."/>
            <person name="Alvarado L."/>
            <person name="Chapman S.B."/>
            <person name="Gainer-Dewar J."/>
            <person name="Goldberg J."/>
            <person name="Griggs A."/>
            <person name="Gujja S."/>
            <person name="Hansen M."/>
            <person name="Howarth C."/>
            <person name="Imamovic A."/>
            <person name="Ireland A."/>
            <person name="Larimer J."/>
            <person name="McCowan C."/>
            <person name="Murphy C."/>
            <person name="Pearson M."/>
            <person name="Poon T.W."/>
            <person name="Priest M."/>
            <person name="Roberts A."/>
            <person name="Saif S."/>
            <person name="Shea T."/>
            <person name="Sykes S."/>
            <person name="Wortman J."/>
            <person name="Nusbaum C."/>
            <person name="Birren B."/>
        </authorList>
    </citation>
    <scope>NUCLEOTIDE SEQUENCE [LARGE SCALE GENOMIC DNA]</scope>
    <source>
        <strain evidence="2">CJ05E6</strain>
    </source>
</reference>
<dbReference type="SUPFAM" id="SSF53098">
    <property type="entry name" value="Ribonuclease H-like"/>
    <property type="match status" value="1"/>
</dbReference>
<accession>W2IDG3</accession>
<dbReference type="Proteomes" id="UP000053864">
    <property type="component" value="Unassembled WGS sequence"/>
</dbReference>
<dbReference type="GO" id="GO:0046983">
    <property type="term" value="F:protein dimerization activity"/>
    <property type="evidence" value="ECO:0007669"/>
    <property type="project" value="InterPro"/>
</dbReference>
<dbReference type="InterPro" id="IPR008906">
    <property type="entry name" value="HATC_C_dom"/>
</dbReference>
<dbReference type="Pfam" id="PF05699">
    <property type="entry name" value="Dimer_Tnp_hAT"/>
    <property type="match status" value="1"/>
</dbReference>